<keyword evidence="2" id="KW-1185">Reference proteome</keyword>
<comment type="caution">
    <text evidence="1">The sequence shown here is derived from an EMBL/GenBank/DDBJ whole genome shotgun (WGS) entry which is preliminary data.</text>
</comment>
<feature type="non-terminal residue" evidence="1">
    <location>
        <position position="1"/>
    </location>
</feature>
<dbReference type="AlphaFoldDB" id="A0A5A7PIC4"/>
<organism evidence="1 2">
    <name type="scientific">Striga asiatica</name>
    <name type="common">Asiatic witchweed</name>
    <name type="synonym">Buchnera asiatica</name>
    <dbReference type="NCBI Taxonomy" id="4170"/>
    <lineage>
        <taxon>Eukaryota</taxon>
        <taxon>Viridiplantae</taxon>
        <taxon>Streptophyta</taxon>
        <taxon>Embryophyta</taxon>
        <taxon>Tracheophyta</taxon>
        <taxon>Spermatophyta</taxon>
        <taxon>Magnoliopsida</taxon>
        <taxon>eudicotyledons</taxon>
        <taxon>Gunneridae</taxon>
        <taxon>Pentapetalae</taxon>
        <taxon>asterids</taxon>
        <taxon>lamiids</taxon>
        <taxon>Lamiales</taxon>
        <taxon>Orobanchaceae</taxon>
        <taxon>Buchnereae</taxon>
        <taxon>Striga</taxon>
    </lineage>
</organism>
<dbReference type="InterPro" id="IPR036291">
    <property type="entry name" value="NAD(P)-bd_dom_sf"/>
</dbReference>
<protein>
    <submittedName>
        <fullName evidence="1">NAD(P)-binding Rossmann-fold superfamily protein</fullName>
    </submittedName>
</protein>
<gene>
    <name evidence="1" type="ORF">STAS_08122</name>
</gene>
<dbReference type="Proteomes" id="UP000325081">
    <property type="component" value="Unassembled WGS sequence"/>
</dbReference>
<sequence length="239" mass="27320">RNVSLFLQTLPSNYSYYSHFLSSGDVIDRSSGVDTEGCDDVFHVATPLDFEERERESKEMKVRRVTTGTRAILQACAHSKTVLRLLRTSTLGKVTFNAEFFGSSGTPDAVDESSWTLQRESRTARSQLLSANLGWMLLWQKTRIFAENAGLSPLLRSMQHDYAWIQSGMIFPFIAYVNRFQGRLNLMITSPVIYVLYRRGIFGGKWFVEMLMVEINAAAGNLNYLRTLIRILTINIRWI</sequence>
<dbReference type="OrthoDB" id="1611900at2759"/>
<dbReference type="Gene3D" id="3.40.50.720">
    <property type="entry name" value="NAD(P)-binding Rossmann-like Domain"/>
    <property type="match status" value="1"/>
</dbReference>
<dbReference type="EMBL" id="BKCP01004550">
    <property type="protein sequence ID" value="GER32067.1"/>
    <property type="molecule type" value="Genomic_DNA"/>
</dbReference>
<reference evidence="2" key="1">
    <citation type="journal article" date="2019" name="Curr. Biol.">
        <title>Genome Sequence of Striga asiatica Provides Insight into the Evolution of Plant Parasitism.</title>
        <authorList>
            <person name="Yoshida S."/>
            <person name="Kim S."/>
            <person name="Wafula E.K."/>
            <person name="Tanskanen J."/>
            <person name="Kim Y.M."/>
            <person name="Honaas L."/>
            <person name="Yang Z."/>
            <person name="Spallek T."/>
            <person name="Conn C.E."/>
            <person name="Ichihashi Y."/>
            <person name="Cheong K."/>
            <person name="Cui S."/>
            <person name="Der J.P."/>
            <person name="Gundlach H."/>
            <person name="Jiao Y."/>
            <person name="Hori C."/>
            <person name="Ishida J.K."/>
            <person name="Kasahara H."/>
            <person name="Kiba T."/>
            <person name="Kim M.S."/>
            <person name="Koo N."/>
            <person name="Laohavisit A."/>
            <person name="Lee Y.H."/>
            <person name="Lumba S."/>
            <person name="McCourt P."/>
            <person name="Mortimer J.C."/>
            <person name="Mutuku J.M."/>
            <person name="Nomura T."/>
            <person name="Sasaki-Sekimoto Y."/>
            <person name="Seto Y."/>
            <person name="Wang Y."/>
            <person name="Wakatake T."/>
            <person name="Sakakibara H."/>
            <person name="Demura T."/>
            <person name="Yamaguchi S."/>
            <person name="Yoneyama K."/>
            <person name="Manabe R.I."/>
            <person name="Nelson D.C."/>
            <person name="Schulman A.H."/>
            <person name="Timko M.P."/>
            <person name="dePamphilis C.W."/>
            <person name="Choi D."/>
            <person name="Shirasu K."/>
        </authorList>
    </citation>
    <scope>NUCLEOTIDE SEQUENCE [LARGE SCALE GENOMIC DNA]</scope>
    <source>
        <strain evidence="2">cv. UVA1</strain>
    </source>
</reference>
<evidence type="ECO:0000313" key="2">
    <source>
        <dbReference type="Proteomes" id="UP000325081"/>
    </source>
</evidence>
<dbReference type="SUPFAM" id="SSF51735">
    <property type="entry name" value="NAD(P)-binding Rossmann-fold domains"/>
    <property type="match status" value="1"/>
</dbReference>
<name>A0A5A7PIC4_STRAF</name>
<proteinExistence type="predicted"/>
<evidence type="ECO:0000313" key="1">
    <source>
        <dbReference type="EMBL" id="GER32067.1"/>
    </source>
</evidence>
<accession>A0A5A7PIC4</accession>